<dbReference type="PANTHER" id="PTHR33993:SF14">
    <property type="entry name" value="GB|AAF24581.1"/>
    <property type="match status" value="1"/>
</dbReference>
<dbReference type="CDD" id="cd07247">
    <property type="entry name" value="SgaA_N_like"/>
    <property type="match status" value="1"/>
</dbReference>
<dbReference type="GO" id="GO:0051213">
    <property type="term" value="F:dioxygenase activity"/>
    <property type="evidence" value="ECO:0007669"/>
    <property type="project" value="UniProtKB-KW"/>
</dbReference>
<comment type="caution">
    <text evidence="3">The sequence shown here is derived from an EMBL/GenBank/DDBJ whole genome shotgun (WGS) entry which is preliminary data.</text>
</comment>
<evidence type="ECO:0000313" key="3">
    <source>
        <dbReference type="EMBL" id="GAN53872.1"/>
    </source>
</evidence>
<dbReference type="AlphaFoldDB" id="A0A0D6MJS8"/>
<dbReference type="InterPro" id="IPR037523">
    <property type="entry name" value="VOC_core"/>
</dbReference>
<feature type="domain" description="VOC" evidence="2">
    <location>
        <begin position="40"/>
        <end position="156"/>
    </location>
</feature>
<dbReference type="Gene3D" id="3.10.180.10">
    <property type="entry name" value="2,3-Dihydroxybiphenyl 1,2-Dioxygenase, domain 1"/>
    <property type="match status" value="2"/>
</dbReference>
<dbReference type="Pfam" id="PF00903">
    <property type="entry name" value="Glyoxalase"/>
    <property type="match status" value="1"/>
</dbReference>
<dbReference type="Pfam" id="PF18029">
    <property type="entry name" value="Glyoxalase_6"/>
    <property type="match status" value="1"/>
</dbReference>
<organism evidence="3 4">
    <name type="scientific">Tanticharoenia sakaeratensis NBRC 103193</name>
    <dbReference type="NCBI Taxonomy" id="1231623"/>
    <lineage>
        <taxon>Bacteria</taxon>
        <taxon>Pseudomonadati</taxon>
        <taxon>Pseudomonadota</taxon>
        <taxon>Alphaproteobacteria</taxon>
        <taxon>Acetobacterales</taxon>
        <taxon>Acetobacteraceae</taxon>
        <taxon>Tanticharoenia</taxon>
    </lineage>
</organism>
<feature type="domain" description="VOC" evidence="2">
    <location>
        <begin position="168"/>
        <end position="284"/>
    </location>
</feature>
<dbReference type="PROSITE" id="PS51819">
    <property type="entry name" value="VOC"/>
    <property type="match status" value="2"/>
</dbReference>
<reference evidence="3 4" key="1">
    <citation type="submission" date="2012-10" db="EMBL/GenBank/DDBJ databases">
        <title>Genome sequencing of Tanticharoenia sakaeratensis NBRC 103193.</title>
        <authorList>
            <person name="Azuma Y."/>
            <person name="Hadano H."/>
            <person name="Hirakawa H."/>
            <person name="Matsushita K."/>
        </authorList>
    </citation>
    <scope>NUCLEOTIDE SEQUENCE [LARGE SCALE GENOMIC DNA]</scope>
    <source>
        <strain evidence="3 4">NBRC 103193</strain>
    </source>
</reference>
<dbReference type="EMBL" id="BALE01000012">
    <property type="protein sequence ID" value="GAN53872.1"/>
    <property type="molecule type" value="Genomic_DNA"/>
</dbReference>
<proteinExistence type="predicted"/>
<dbReference type="InterPro" id="IPR052164">
    <property type="entry name" value="Anthracycline_SecMetBiosynth"/>
</dbReference>
<evidence type="ECO:0000313" key="4">
    <source>
        <dbReference type="Proteomes" id="UP000032679"/>
    </source>
</evidence>
<dbReference type="Proteomes" id="UP000032679">
    <property type="component" value="Unassembled WGS sequence"/>
</dbReference>
<dbReference type="STRING" id="1231623.Tasa_012_048"/>
<dbReference type="InterPro" id="IPR041581">
    <property type="entry name" value="Glyoxalase_6"/>
</dbReference>
<feature type="chain" id="PRO_5002308304" evidence="1">
    <location>
        <begin position="23"/>
        <end position="294"/>
    </location>
</feature>
<dbReference type="PANTHER" id="PTHR33993">
    <property type="entry name" value="GLYOXALASE-RELATED"/>
    <property type="match status" value="1"/>
</dbReference>
<evidence type="ECO:0000256" key="1">
    <source>
        <dbReference type="SAM" id="SignalP"/>
    </source>
</evidence>
<keyword evidence="3" id="KW-0223">Dioxygenase</keyword>
<dbReference type="InterPro" id="IPR004360">
    <property type="entry name" value="Glyas_Fos-R_dOase_dom"/>
</dbReference>
<feature type="signal peptide" evidence="1">
    <location>
        <begin position="1"/>
        <end position="22"/>
    </location>
</feature>
<keyword evidence="1" id="KW-0732">Signal</keyword>
<gene>
    <name evidence="3" type="ORF">Tasa_012_048</name>
</gene>
<evidence type="ECO:0000259" key="2">
    <source>
        <dbReference type="PROSITE" id="PS51819"/>
    </source>
</evidence>
<sequence>MRFPRLTAVLLGAAALTGAARAAHTGFPPISTTGASLPGKPVFTQLVTPSLADAERFYGGMFGWTFRDVPTSHWHYAEAMSDGRNVASLIERPLPDRPGVHASWLVFFSVADVDRAVAEARERGARVLAPARDVPGLGREAVLSDPEGGTFALLHAVSGDPADDAAAQGEWIWSSLHTPAPATAAGFYASLLGATPYSAAGDANHFVLASQNFARASINPLPPRAGSVPAHWLRFVRVADIAAATAKAQALGGRVAVAPYVDHDGGKVAIVIDPTGAALGLLEWPDDAPAETAK</sequence>
<dbReference type="InterPro" id="IPR029068">
    <property type="entry name" value="Glyas_Bleomycin-R_OHBP_Dase"/>
</dbReference>
<name>A0A0D6MJS8_9PROT</name>
<accession>A0A0D6MJS8</accession>
<protein>
    <submittedName>
        <fullName evidence="3">Glyoxalase/bleomycin resistance protein/dioxygenase</fullName>
    </submittedName>
</protein>
<dbReference type="SUPFAM" id="SSF54593">
    <property type="entry name" value="Glyoxalase/Bleomycin resistance protein/Dihydroxybiphenyl dioxygenase"/>
    <property type="match status" value="2"/>
</dbReference>
<dbReference type="RefSeq" id="WP_241767657.1">
    <property type="nucleotide sequence ID" value="NZ_BALE01000012.1"/>
</dbReference>
<keyword evidence="4" id="KW-1185">Reference proteome</keyword>
<keyword evidence="3" id="KW-0560">Oxidoreductase</keyword>